<feature type="coiled-coil region" evidence="1">
    <location>
        <begin position="43"/>
        <end position="109"/>
    </location>
</feature>
<accession>A0AAV7SU37</accession>
<keyword evidence="1" id="KW-0175">Coiled coil</keyword>
<name>A0AAV7SU37_PLEWA</name>
<dbReference type="EMBL" id="JANPWB010000008">
    <property type="protein sequence ID" value="KAJ1167516.1"/>
    <property type="molecule type" value="Genomic_DNA"/>
</dbReference>
<evidence type="ECO:0000313" key="2">
    <source>
        <dbReference type="EMBL" id="KAJ1167516.1"/>
    </source>
</evidence>
<protein>
    <submittedName>
        <fullName evidence="2">Uncharacterized protein</fullName>
    </submittedName>
</protein>
<proteinExistence type="predicted"/>
<evidence type="ECO:0000256" key="1">
    <source>
        <dbReference type="SAM" id="Coils"/>
    </source>
</evidence>
<dbReference type="Proteomes" id="UP001066276">
    <property type="component" value="Chromosome 4_2"/>
</dbReference>
<reference evidence="2" key="1">
    <citation type="journal article" date="2022" name="bioRxiv">
        <title>Sequencing and chromosome-scale assembly of the giantPleurodeles waltlgenome.</title>
        <authorList>
            <person name="Brown T."/>
            <person name="Elewa A."/>
            <person name="Iarovenko S."/>
            <person name="Subramanian E."/>
            <person name="Araus A.J."/>
            <person name="Petzold A."/>
            <person name="Susuki M."/>
            <person name="Suzuki K.-i.T."/>
            <person name="Hayashi T."/>
            <person name="Toyoda A."/>
            <person name="Oliveira C."/>
            <person name="Osipova E."/>
            <person name="Leigh N.D."/>
            <person name="Simon A."/>
            <person name="Yun M.H."/>
        </authorList>
    </citation>
    <scope>NUCLEOTIDE SEQUENCE</scope>
    <source>
        <strain evidence="2">20211129_DDA</strain>
        <tissue evidence="2">Liver</tissue>
    </source>
</reference>
<sequence>MLSQSHLMHWETPLYHPMKLNQLHTFSWRPSLEHYEQISLHLNKTLQKEIKGLTKDMSELVDNLERASDAQEEELDGHQREILELQDKNEELRYQVEDLENQSWRANIQIKGVLLQAARGDLEDYTR</sequence>
<comment type="caution">
    <text evidence="2">The sequence shown here is derived from an EMBL/GenBank/DDBJ whole genome shotgun (WGS) entry which is preliminary data.</text>
</comment>
<organism evidence="2 3">
    <name type="scientific">Pleurodeles waltl</name>
    <name type="common">Iberian ribbed newt</name>
    <dbReference type="NCBI Taxonomy" id="8319"/>
    <lineage>
        <taxon>Eukaryota</taxon>
        <taxon>Metazoa</taxon>
        <taxon>Chordata</taxon>
        <taxon>Craniata</taxon>
        <taxon>Vertebrata</taxon>
        <taxon>Euteleostomi</taxon>
        <taxon>Amphibia</taxon>
        <taxon>Batrachia</taxon>
        <taxon>Caudata</taxon>
        <taxon>Salamandroidea</taxon>
        <taxon>Salamandridae</taxon>
        <taxon>Pleurodelinae</taxon>
        <taxon>Pleurodeles</taxon>
    </lineage>
</organism>
<keyword evidence="3" id="KW-1185">Reference proteome</keyword>
<evidence type="ECO:0000313" key="3">
    <source>
        <dbReference type="Proteomes" id="UP001066276"/>
    </source>
</evidence>
<gene>
    <name evidence="2" type="ORF">NDU88_007907</name>
</gene>
<dbReference type="AlphaFoldDB" id="A0AAV7SU37"/>